<dbReference type="SUPFAM" id="SSF81383">
    <property type="entry name" value="F-box domain"/>
    <property type="match status" value="1"/>
</dbReference>
<evidence type="ECO:0000313" key="3">
    <source>
        <dbReference type="Proteomes" id="UP000636479"/>
    </source>
</evidence>
<dbReference type="AlphaFoldDB" id="A0A8H6RYR6"/>
<dbReference type="GeneID" id="59352694"/>
<comment type="caution">
    <text evidence="2">The sequence shown here is derived from an EMBL/GenBank/DDBJ whole genome shotgun (WGS) entry which is preliminary data.</text>
</comment>
<dbReference type="PROSITE" id="PS50181">
    <property type="entry name" value="FBOX"/>
    <property type="match status" value="1"/>
</dbReference>
<name>A0A8H6RYR6_9AGAR</name>
<dbReference type="EMBL" id="JACAZF010000017">
    <property type="protein sequence ID" value="KAF7289148.1"/>
    <property type="molecule type" value="Genomic_DNA"/>
</dbReference>
<dbReference type="Proteomes" id="UP000636479">
    <property type="component" value="Unassembled WGS sequence"/>
</dbReference>
<dbReference type="InterPro" id="IPR001810">
    <property type="entry name" value="F-box_dom"/>
</dbReference>
<evidence type="ECO:0000313" key="2">
    <source>
        <dbReference type="EMBL" id="KAF7289148.1"/>
    </source>
</evidence>
<protein>
    <submittedName>
        <fullName evidence="2">F-box domain-containing protein</fullName>
    </submittedName>
</protein>
<dbReference type="OrthoDB" id="3033390at2759"/>
<sequence length="457" mass="50910">MPLAELPPDILLAILAHANLNDAIHLLSTCSPLYELLRVKDFWLKALHHHPPPCPPGVVLLDLPVDSLRLYAIRAFKLHRSWSSPRPLPNDLRTIAISFPRNDFCVIPGTPLLLVTDYKTITCRNTRTGKALAFLELVADEDKYTAYLLGKSPPLHTYQQSLIPFSTILKSTSEHSYRGAAIVSLDYTEDWRATLSLSESQIFSSGPLPHPHFTPGGAPIDAALDSAYVCIVYHRMSTRLPVLVYWKRNEPKGKPHFVEIPQQVGLLPRVLIHNGAFYISGTDTEDIVHISSETGTIEYLSHPPEQRSTSFATSVTTQLFNPDSGVARIALTKMRSLYFDGTFRLDKPVFYEPNASHPGTRVSRVWPGTSGRTAVIQCCSPTGIMGMLHWRLELVRYHPEESKLTIHALSLDSALGLPRNSIHIRPHPIELLIDDIGGVIYVVRTAQEGVFVLDYGA</sequence>
<dbReference type="InterPro" id="IPR036047">
    <property type="entry name" value="F-box-like_dom_sf"/>
</dbReference>
<organism evidence="2 3">
    <name type="scientific">Mycena indigotica</name>
    <dbReference type="NCBI Taxonomy" id="2126181"/>
    <lineage>
        <taxon>Eukaryota</taxon>
        <taxon>Fungi</taxon>
        <taxon>Dikarya</taxon>
        <taxon>Basidiomycota</taxon>
        <taxon>Agaricomycotina</taxon>
        <taxon>Agaricomycetes</taxon>
        <taxon>Agaricomycetidae</taxon>
        <taxon>Agaricales</taxon>
        <taxon>Marasmiineae</taxon>
        <taxon>Mycenaceae</taxon>
        <taxon>Mycena</taxon>
    </lineage>
</organism>
<keyword evidence="3" id="KW-1185">Reference proteome</keyword>
<dbReference type="RefSeq" id="XP_037213179.1">
    <property type="nucleotide sequence ID" value="XM_037370178.1"/>
</dbReference>
<reference evidence="2" key="1">
    <citation type="submission" date="2020-05" db="EMBL/GenBank/DDBJ databases">
        <title>Mycena genomes resolve the evolution of fungal bioluminescence.</title>
        <authorList>
            <person name="Tsai I.J."/>
        </authorList>
    </citation>
    <scope>NUCLEOTIDE SEQUENCE</scope>
    <source>
        <strain evidence="2">171206Taipei</strain>
    </source>
</reference>
<gene>
    <name evidence="2" type="ORF">MIND_01375800</name>
</gene>
<feature type="domain" description="F-box" evidence="1">
    <location>
        <begin position="1"/>
        <end position="46"/>
    </location>
</feature>
<accession>A0A8H6RYR6</accession>
<proteinExistence type="predicted"/>
<evidence type="ECO:0000259" key="1">
    <source>
        <dbReference type="PROSITE" id="PS50181"/>
    </source>
</evidence>